<dbReference type="Proteomes" id="UP001295684">
    <property type="component" value="Unassembled WGS sequence"/>
</dbReference>
<dbReference type="GO" id="GO:0005634">
    <property type="term" value="C:nucleus"/>
    <property type="evidence" value="ECO:0007669"/>
    <property type="project" value="TreeGrafter"/>
</dbReference>
<gene>
    <name evidence="3" type="ORF">ECRASSUSDP1_LOCUS20093</name>
</gene>
<dbReference type="GO" id="GO:0003677">
    <property type="term" value="F:DNA binding"/>
    <property type="evidence" value="ECO:0007669"/>
    <property type="project" value="InterPro"/>
</dbReference>
<dbReference type="GO" id="GO:0005829">
    <property type="term" value="C:cytosol"/>
    <property type="evidence" value="ECO:0007669"/>
    <property type="project" value="TreeGrafter"/>
</dbReference>
<dbReference type="PIRSF" id="PIRSF015730">
    <property type="entry name" value="TFAR19"/>
    <property type="match status" value="1"/>
</dbReference>
<comment type="similarity">
    <text evidence="1">Belongs to the PDCD5 family.</text>
</comment>
<evidence type="ECO:0008006" key="5">
    <source>
        <dbReference type="Google" id="ProtNLM"/>
    </source>
</evidence>
<feature type="region of interest" description="Disordered" evidence="2">
    <location>
        <begin position="1"/>
        <end position="35"/>
    </location>
</feature>
<organism evidence="3 4">
    <name type="scientific">Euplotes crassus</name>
    <dbReference type="NCBI Taxonomy" id="5936"/>
    <lineage>
        <taxon>Eukaryota</taxon>
        <taxon>Sar</taxon>
        <taxon>Alveolata</taxon>
        <taxon>Ciliophora</taxon>
        <taxon>Intramacronucleata</taxon>
        <taxon>Spirotrichea</taxon>
        <taxon>Hypotrichia</taxon>
        <taxon>Euplotida</taxon>
        <taxon>Euplotidae</taxon>
        <taxon>Moneuplotes</taxon>
    </lineage>
</organism>
<accession>A0AAD2D2P7</accession>
<proteinExistence type="inferred from homology"/>
<keyword evidence="4" id="KW-1185">Reference proteome</keyword>
<evidence type="ECO:0000256" key="2">
    <source>
        <dbReference type="SAM" id="MobiDB-lite"/>
    </source>
</evidence>
<dbReference type="AlphaFoldDB" id="A0AAD2D2P7"/>
<protein>
    <recommendedName>
        <fullName evidence="5">Programmed cell death protein 5</fullName>
    </recommendedName>
</protein>
<dbReference type="InterPro" id="IPR002836">
    <property type="entry name" value="PDCD5-like"/>
</dbReference>
<feature type="compositionally biased region" description="Low complexity" evidence="2">
    <location>
        <begin position="11"/>
        <end position="29"/>
    </location>
</feature>
<evidence type="ECO:0000256" key="1">
    <source>
        <dbReference type="ARBA" id="ARBA00010490"/>
    </source>
</evidence>
<dbReference type="EMBL" id="CAMPGE010020451">
    <property type="protein sequence ID" value="CAI2378694.1"/>
    <property type="molecule type" value="Genomic_DNA"/>
</dbReference>
<dbReference type="Pfam" id="PF01984">
    <property type="entry name" value="dsDNA_bind"/>
    <property type="match status" value="1"/>
</dbReference>
<dbReference type="SUPFAM" id="SSF46950">
    <property type="entry name" value="Double-stranded DNA-binding domain"/>
    <property type="match status" value="1"/>
</dbReference>
<dbReference type="PANTHER" id="PTHR10840:SF0">
    <property type="entry name" value="PROGRAMMED CELL DEATH PROTEIN 5"/>
    <property type="match status" value="1"/>
</dbReference>
<dbReference type="Gene3D" id="1.10.8.140">
    <property type="entry name" value="PDCD5-like"/>
    <property type="match status" value="1"/>
</dbReference>
<name>A0AAD2D2P7_EUPCR</name>
<evidence type="ECO:0000313" key="4">
    <source>
        <dbReference type="Proteomes" id="UP001295684"/>
    </source>
</evidence>
<dbReference type="InterPro" id="IPR036883">
    <property type="entry name" value="PDCD5-like_sf"/>
</dbReference>
<dbReference type="PANTHER" id="PTHR10840">
    <property type="entry name" value="PROGRAMMED CELL DEATH PROTEIN 5"/>
    <property type="match status" value="1"/>
</dbReference>
<reference evidence="3" key="1">
    <citation type="submission" date="2023-07" db="EMBL/GenBank/DDBJ databases">
        <authorList>
            <consortium name="AG Swart"/>
            <person name="Singh M."/>
            <person name="Singh A."/>
            <person name="Seah K."/>
            <person name="Emmerich C."/>
        </authorList>
    </citation>
    <scope>NUCLEOTIDE SEQUENCE</scope>
    <source>
        <strain evidence="3">DP1</strain>
    </source>
</reference>
<sequence length="123" mass="14023">MEGQAEMNPDMMQKQIEQAQAQQEQQAQMEEAKNSMMKQILSTEARERLSNIQAANPKRAEQIESIIIGNARNGTIQGKVSDAQLIDLIDQFDTKKSQETTVTFKRKNLIDSDEEEDLDEMFS</sequence>
<comment type="caution">
    <text evidence="3">The sequence shown here is derived from an EMBL/GenBank/DDBJ whole genome shotgun (WGS) entry which is preliminary data.</text>
</comment>
<evidence type="ECO:0000313" key="3">
    <source>
        <dbReference type="EMBL" id="CAI2378694.1"/>
    </source>
</evidence>